<keyword evidence="2" id="KW-0808">Transferase</keyword>
<proteinExistence type="inferred from homology"/>
<keyword evidence="3 5" id="KW-0418">Kinase</keyword>
<dbReference type="PANTHER" id="PTHR43095:SF2">
    <property type="entry name" value="GLUCONOKINASE"/>
    <property type="match status" value="1"/>
</dbReference>
<name>A0A7V5LYN3_UNCAE</name>
<dbReference type="Pfam" id="PF00370">
    <property type="entry name" value="FGGY_N"/>
    <property type="match status" value="1"/>
</dbReference>
<comment type="similarity">
    <text evidence="1">Belongs to the FGGY kinase family.</text>
</comment>
<dbReference type="CDD" id="cd07770">
    <property type="entry name" value="ASKHA_NBD_FGGY_GntK"/>
    <property type="match status" value="1"/>
</dbReference>
<evidence type="ECO:0000313" key="5">
    <source>
        <dbReference type="EMBL" id="HHF98221.1"/>
    </source>
</evidence>
<protein>
    <submittedName>
        <fullName evidence="5">Gluconate kinase</fullName>
    </submittedName>
</protein>
<sequence length="307" mass="34266">MKEEIFIGVDIGTGGVRAISFSSDFKKISSSYKEHKTLSLKQDQAEQDPYEIYTNLLLCLKDVASSCRSIKGVGFSSMLHSIMGIDEKGEPVTPLYPFTDSQGKDKVQKLKKGLPSFYRKTGCPPHPMYPAVQLLWLREEKPELFKKAKKFCSIKSFILYKLTGELVEDSCLASGTGILNTHTLSWDDEILDFLHLSRANFPQVVEATEKLSMRSLPGIKNLKGVPVFPGAGDGMLCHLAGGCLKEGHLSSTVGTSGALRMATQGPFLDDKERIWCYHFYKNWWVSGGALHNGGITLRWFRDRLCEE</sequence>
<dbReference type="InterPro" id="IPR018484">
    <property type="entry name" value="FGGY_N"/>
</dbReference>
<dbReference type="SUPFAM" id="SSF53067">
    <property type="entry name" value="Actin-like ATPase domain"/>
    <property type="match status" value="2"/>
</dbReference>
<gene>
    <name evidence="5" type="ORF">ENL39_01885</name>
</gene>
<feature type="domain" description="Carbohydrate kinase FGGY N-terminal" evidence="4">
    <location>
        <begin position="6"/>
        <end position="237"/>
    </location>
</feature>
<dbReference type="Gene3D" id="3.30.420.40">
    <property type="match status" value="2"/>
</dbReference>
<evidence type="ECO:0000256" key="1">
    <source>
        <dbReference type="ARBA" id="ARBA00009156"/>
    </source>
</evidence>
<dbReference type="PANTHER" id="PTHR43095">
    <property type="entry name" value="SUGAR KINASE"/>
    <property type="match status" value="1"/>
</dbReference>
<comment type="caution">
    <text evidence="5">The sequence shown here is derived from an EMBL/GenBank/DDBJ whole genome shotgun (WGS) entry which is preliminary data.</text>
</comment>
<evidence type="ECO:0000259" key="4">
    <source>
        <dbReference type="Pfam" id="PF00370"/>
    </source>
</evidence>
<dbReference type="GO" id="GO:0005975">
    <property type="term" value="P:carbohydrate metabolic process"/>
    <property type="evidence" value="ECO:0007669"/>
    <property type="project" value="InterPro"/>
</dbReference>
<dbReference type="InterPro" id="IPR050406">
    <property type="entry name" value="FGGY_Carb_Kinase"/>
</dbReference>
<reference evidence="5" key="1">
    <citation type="journal article" date="2020" name="mSystems">
        <title>Genome- and Community-Level Interaction Insights into Carbon Utilization and Element Cycling Functions of Hydrothermarchaeota in Hydrothermal Sediment.</title>
        <authorList>
            <person name="Zhou Z."/>
            <person name="Liu Y."/>
            <person name="Xu W."/>
            <person name="Pan J."/>
            <person name="Luo Z.H."/>
            <person name="Li M."/>
        </authorList>
    </citation>
    <scope>NUCLEOTIDE SEQUENCE [LARGE SCALE GENOMIC DNA]</scope>
    <source>
        <strain evidence="5">HyVt-92</strain>
    </source>
</reference>
<dbReference type="InterPro" id="IPR043129">
    <property type="entry name" value="ATPase_NBD"/>
</dbReference>
<dbReference type="AlphaFoldDB" id="A0A7V5LYN3"/>
<organism evidence="5">
    <name type="scientific">Aerophobetes bacterium</name>
    <dbReference type="NCBI Taxonomy" id="2030807"/>
    <lineage>
        <taxon>Bacteria</taxon>
        <taxon>Candidatus Aerophobota</taxon>
    </lineage>
</organism>
<evidence type="ECO:0000256" key="3">
    <source>
        <dbReference type="ARBA" id="ARBA00022777"/>
    </source>
</evidence>
<dbReference type="Proteomes" id="UP000886070">
    <property type="component" value="Unassembled WGS sequence"/>
</dbReference>
<dbReference type="EMBL" id="DRTT01000057">
    <property type="protein sequence ID" value="HHF98221.1"/>
    <property type="molecule type" value="Genomic_DNA"/>
</dbReference>
<accession>A0A7V5LYN3</accession>
<dbReference type="GO" id="GO:0016301">
    <property type="term" value="F:kinase activity"/>
    <property type="evidence" value="ECO:0007669"/>
    <property type="project" value="UniProtKB-KW"/>
</dbReference>
<feature type="non-terminal residue" evidence="5">
    <location>
        <position position="307"/>
    </location>
</feature>
<evidence type="ECO:0000256" key="2">
    <source>
        <dbReference type="ARBA" id="ARBA00022679"/>
    </source>
</evidence>